<proteinExistence type="inferred from homology"/>
<comment type="subcellular location">
    <subcellularLocation>
        <location evidence="1">Membrane</location>
        <topology evidence="1">Multi-pass membrane protein</topology>
    </subcellularLocation>
</comment>
<dbReference type="PANTHER" id="PTHR46022:SF1">
    <property type="entry name" value="PROTEIN PATCHED"/>
    <property type="match status" value="1"/>
</dbReference>
<evidence type="ECO:0000313" key="8">
    <source>
        <dbReference type="Proteomes" id="UP000299102"/>
    </source>
</evidence>
<dbReference type="GO" id="GO:0005886">
    <property type="term" value="C:plasma membrane"/>
    <property type="evidence" value="ECO:0007669"/>
    <property type="project" value="TreeGrafter"/>
</dbReference>
<gene>
    <name evidence="7" type="primary">ptc</name>
    <name evidence="7" type="ORF">EVAR_79704_1</name>
</gene>
<comment type="caution">
    <text evidence="7">The sequence shown here is derived from an EMBL/GenBank/DDBJ whole genome shotgun (WGS) entry which is preliminary data.</text>
</comment>
<keyword evidence="6" id="KW-0325">Glycoprotein</keyword>
<dbReference type="Proteomes" id="UP000299102">
    <property type="component" value="Unassembled WGS sequence"/>
</dbReference>
<sequence length="126" mass="14063">MLQEPSNCSALPYIRHTTTREIDFSNVIRVKVFIALIGNIEGRRTSLWVRAWLQEQLFVLGCFLQGDAGKVLFVAVLVLSTFCVGLKSAQIHSRVDQLWVQEVSTDASVCTLRASHALRSAYAVLI</sequence>
<keyword evidence="8" id="KW-1185">Reference proteome</keyword>
<organism evidence="7 8">
    <name type="scientific">Eumeta variegata</name>
    <name type="common">Bagworm moth</name>
    <name type="synonym">Eumeta japonica</name>
    <dbReference type="NCBI Taxonomy" id="151549"/>
    <lineage>
        <taxon>Eukaryota</taxon>
        <taxon>Metazoa</taxon>
        <taxon>Ecdysozoa</taxon>
        <taxon>Arthropoda</taxon>
        <taxon>Hexapoda</taxon>
        <taxon>Insecta</taxon>
        <taxon>Pterygota</taxon>
        <taxon>Neoptera</taxon>
        <taxon>Endopterygota</taxon>
        <taxon>Lepidoptera</taxon>
        <taxon>Glossata</taxon>
        <taxon>Ditrysia</taxon>
        <taxon>Tineoidea</taxon>
        <taxon>Psychidae</taxon>
        <taxon>Oiketicinae</taxon>
        <taxon>Eumeta</taxon>
    </lineage>
</organism>
<keyword evidence="4" id="KW-1133">Transmembrane helix</keyword>
<dbReference type="AlphaFoldDB" id="A0A4C1TC83"/>
<keyword evidence="3" id="KW-0812">Transmembrane</keyword>
<evidence type="ECO:0000256" key="5">
    <source>
        <dbReference type="ARBA" id="ARBA00023136"/>
    </source>
</evidence>
<dbReference type="STRING" id="151549.A0A4C1TC83"/>
<dbReference type="GO" id="GO:0045879">
    <property type="term" value="P:negative regulation of smoothened signaling pathway"/>
    <property type="evidence" value="ECO:0007669"/>
    <property type="project" value="TreeGrafter"/>
</dbReference>
<comment type="similarity">
    <text evidence="2">Belongs to the patched family.</text>
</comment>
<dbReference type="GO" id="GO:0097108">
    <property type="term" value="F:hedgehog family protein binding"/>
    <property type="evidence" value="ECO:0007669"/>
    <property type="project" value="TreeGrafter"/>
</dbReference>
<dbReference type="GO" id="GO:0008158">
    <property type="term" value="F:hedgehog receptor activity"/>
    <property type="evidence" value="ECO:0007669"/>
    <property type="project" value="TreeGrafter"/>
</dbReference>
<evidence type="ECO:0000256" key="6">
    <source>
        <dbReference type="ARBA" id="ARBA00023180"/>
    </source>
</evidence>
<dbReference type="OrthoDB" id="5873834at2759"/>
<name>A0A4C1TC83_EUMVA</name>
<dbReference type="PANTHER" id="PTHR46022">
    <property type="entry name" value="PROTEIN PATCHED"/>
    <property type="match status" value="1"/>
</dbReference>
<evidence type="ECO:0000256" key="2">
    <source>
        <dbReference type="ARBA" id="ARBA00005585"/>
    </source>
</evidence>
<keyword evidence="5" id="KW-0472">Membrane</keyword>
<evidence type="ECO:0000256" key="3">
    <source>
        <dbReference type="ARBA" id="ARBA00022692"/>
    </source>
</evidence>
<dbReference type="GO" id="GO:0005119">
    <property type="term" value="F:smoothened binding"/>
    <property type="evidence" value="ECO:0007669"/>
    <property type="project" value="TreeGrafter"/>
</dbReference>
<protein>
    <submittedName>
        <fullName evidence="7">Protein patched</fullName>
    </submittedName>
</protein>
<reference evidence="7 8" key="1">
    <citation type="journal article" date="2019" name="Commun. Biol.">
        <title>The bagworm genome reveals a unique fibroin gene that provides high tensile strength.</title>
        <authorList>
            <person name="Kono N."/>
            <person name="Nakamura H."/>
            <person name="Ohtoshi R."/>
            <person name="Tomita M."/>
            <person name="Numata K."/>
            <person name="Arakawa K."/>
        </authorList>
    </citation>
    <scope>NUCLEOTIDE SEQUENCE [LARGE SCALE GENOMIC DNA]</scope>
</reference>
<dbReference type="EMBL" id="BGZK01000044">
    <property type="protein sequence ID" value="GBP11027.1"/>
    <property type="molecule type" value="Genomic_DNA"/>
</dbReference>
<evidence type="ECO:0000313" key="7">
    <source>
        <dbReference type="EMBL" id="GBP11027.1"/>
    </source>
</evidence>
<evidence type="ECO:0000256" key="1">
    <source>
        <dbReference type="ARBA" id="ARBA00004141"/>
    </source>
</evidence>
<accession>A0A4C1TC83</accession>
<evidence type="ECO:0000256" key="4">
    <source>
        <dbReference type="ARBA" id="ARBA00022989"/>
    </source>
</evidence>